<reference evidence="2 3" key="1">
    <citation type="journal article" date="2017" name="Nat. Ecol. Evol.">
        <title>Scallop genome provides insights into evolution of bilaterian karyotype and development.</title>
        <authorList>
            <person name="Wang S."/>
            <person name="Zhang J."/>
            <person name="Jiao W."/>
            <person name="Li J."/>
            <person name="Xun X."/>
            <person name="Sun Y."/>
            <person name="Guo X."/>
            <person name="Huan P."/>
            <person name="Dong B."/>
            <person name="Zhang L."/>
            <person name="Hu X."/>
            <person name="Sun X."/>
            <person name="Wang J."/>
            <person name="Zhao C."/>
            <person name="Wang Y."/>
            <person name="Wang D."/>
            <person name="Huang X."/>
            <person name="Wang R."/>
            <person name="Lv J."/>
            <person name="Li Y."/>
            <person name="Zhang Z."/>
            <person name="Liu B."/>
            <person name="Lu W."/>
            <person name="Hui Y."/>
            <person name="Liang J."/>
            <person name="Zhou Z."/>
            <person name="Hou R."/>
            <person name="Li X."/>
            <person name="Liu Y."/>
            <person name="Li H."/>
            <person name="Ning X."/>
            <person name="Lin Y."/>
            <person name="Zhao L."/>
            <person name="Xing Q."/>
            <person name="Dou J."/>
            <person name="Li Y."/>
            <person name="Mao J."/>
            <person name="Guo H."/>
            <person name="Dou H."/>
            <person name="Li T."/>
            <person name="Mu C."/>
            <person name="Jiang W."/>
            <person name="Fu Q."/>
            <person name="Fu X."/>
            <person name="Miao Y."/>
            <person name="Liu J."/>
            <person name="Yu Q."/>
            <person name="Li R."/>
            <person name="Liao H."/>
            <person name="Li X."/>
            <person name="Kong Y."/>
            <person name="Jiang Z."/>
            <person name="Chourrout D."/>
            <person name="Li R."/>
            <person name="Bao Z."/>
        </authorList>
    </citation>
    <scope>NUCLEOTIDE SEQUENCE [LARGE SCALE GENOMIC DNA]</scope>
    <source>
        <strain evidence="2 3">PY_sf001</strain>
    </source>
</reference>
<dbReference type="Pfam" id="PF24066">
    <property type="entry name" value="Hisat_C"/>
    <property type="match status" value="1"/>
</dbReference>
<gene>
    <name evidence="2" type="ORF">KP79_PYT16612</name>
</gene>
<dbReference type="GO" id="GO:0016740">
    <property type="term" value="F:transferase activity"/>
    <property type="evidence" value="ECO:0007669"/>
    <property type="project" value="UniProtKB-KW"/>
</dbReference>
<dbReference type="InterPro" id="IPR056483">
    <property type="entry name" value="Hisat_C"/>
</dbReference>
<organism evidence="2 3">
    <name type="scientific">Mizuhopecten yessoensis</name>
    <name type="common">Japanese scallop</name>
    <name type="synonym">Patinopecten yessoensis</name>
    <dbReference type="NCBI Taxonomy" id="6573"/>
    <lineage>
        <taxon>Eukaryota</taxon>
        <taxon>Metazoa</taxon>
        <taxon>Spiralia</taxon>
        <taxon>Lophotrochozoa</taxon>
        <taxon>Mollusca</taxon>
        <taxon>Bivalvia</taxon>
        <taxon>Autobranchia</taxon>
        <taxon>Pteriomorphia</taxon>
        <taxon>Pectinida</taxon>
        <taxon>Pectinoidea</taxon>
        <taxon>Pectinidae</taxon>
        <taxon>Mizuhopecten</taxon>
    </lineage>
</organism>
<dbReference type="EMBL" id="NEDP02003723">
    <property type="protein sequence ID" value="OWF48088.1"/>
    <property type="molecule type" value="Genomic_DNA"/>
</dbReference>
<dbReference type="Proteomes" id="UP000242188">
    <property type="component" value="Unassembled WGS sequence"/>
</dbReference>
<sequence>MALRVLNTKYFQWLYELQKSWVVGLHFRQTTADDYDEVVSIRKHLYGGLDYIPSEYHDLLKHNTGIAGYIGNTMISFMFAAVIDDGQSVLMQSARVREEYVGRGILSQKKKYCFNILARSAERSVYCTTNSSVLGRLQKKGALVVFQRNVAIFKTTNHTLKRTALASDVQLTPLDIVDAKLLEKIFLSRHAKHNLFPEKRIVVKCVPYQLVVSNIDRIFNSNAKLFASVTKDEDQKCFNAPLLISATTSMPCEAGTVIYLDFYGEIYDKELVTAHISKQMSEYLNTGDERLVLYVTYGKEHHIGTVQRLLSMYSWELTDSEINFGIEETI</sequence>
<dbReference type="AlphaFoldDB" id="A0A210QH48"/>
<keyword evidence="3" id="KW-1185">Reference proteome</keyword>
<dbReference type="SUPFAM" id="SSF55729">
    <property type="entry name" value="Acyl-CoA N-acyltransferases (Nat)"/>
    <property type="match status" value="1"/>
</dbReference>
<evidence type="ECO:0000313" key="3">
    <source>
        <dbReference type="Proteomes" id="UP000242188"/>
    </source>
</evidence>
<dbReference type="OrthoDB" id="6151923at2759"/>
<dbReference type="InterPro" id="IPR016181">
    <property type="entry name" value="Acyl_CoA_acyltransferase"/>
</dbReference>
<comment type="caution">
    <text evidence="2">The sequence shown here is derived from an EMBL/GenBank/DDBJ whole genome shotgun (WGS) entry which is preliminary data.</text>
</comment>
<accession>A0A210QH48</accession>
<dbReference type="PANTHER" id="PTHR47403">
    <property type="entry name" value="LOC100145250 PROTEIN"/>
    <property type="match status" value="1"/>
</dbReference>
<keyword evidence="2" id="KW-0808">Transferase</keyword>
<name>A0A210QH48_MIZYE</name>
<evidence type="ECO:0000313" key="2">
    <source>
        <dbReference type="EMBL" id="OWF48088.1"/>
    </source>
</evidence>
<proteinExistence type="predicted"/>
<dbReference type="PANTHER" id="PTHR47403:SF6">
    <property type="entry name" value="N-ACETYLTRANSFERASE DOMAIN-CONTAINING PROTEIN"/>
    <property type="match status" value="1"/>
</dbReference>
<feature type="domain" description="Histidine N-acetyltransferase C-terminal" evidence="1">
    <location>
        <begin position="176"/>
        <end position="292"/>
    </location>
</feature>
<evidence type="ECO:0000259" key="1">
    <source>
        <dbReference type="Pfam" id="PF24066"/>
    </source>
</evidence>
<protein>
    <submittedName>
        <fullName evidence="2">N-acetyltransferase 16</fullName>
    </submittedName>
</protein>